<dbReference type="GO" id="GO:0003677">
    <property type="term" value="F:DNA binding"/>
    <property type="evidence" value="ECO:0007669"/>
    <property type="project" value="TreeGrafter"/>
</dbReference>
<dbReference type="Pfam" id="PF19438">
    <property type="entry name" value="LIN9_C"/>
    <property type="match status" value="1"/>
</dbReference>
<dbReference type="GO" id="GO:0005654">
    <property type="term" value="C:nucleoplasm"/>
    <property type="evidence" value="ECO:0007669"/>
    <property type="project" value="TreeGrafter"/>
</dbReference>
<organism evidence="5">
    <name type="scientific">Aceria tosichella</name>
    <name type="common">wheat curl mite</name>
    <dbReference type="NCBI Taxonomy" id="561515"/>
    <lineage>
        <taxon>Eukaryota</taxon>
        <taxon>Metazoa</taxon>
        <taxon>Ecdysozoa</taxon>
        <taxon>Arthropoda</taxon>
        <taxon>Chelicerata</taxon>
        <taxon>Arachnida</taxon>
        <taxon>Acari</taxon>
        <taxon>Acariformes</taxon>
        <taxon>Trombidiformes</taxon>
        <taxon>Prostigmata</taxon>
        <taxon>Eupodina</taxon>
        <taxon>Eriophyoidea</taxon>
        <taxon>Eriophyidae</taxon>
        <taxon>Eriophyinae</taxon>
        <taxon>Aceriini</taxon>
        <taxon>Aceria</taxon>
    </lineage>
</organism>
<dbReference type="PANTHER" id="PTHR21689:SF2">
    <property type="entry name" value="PROTEIN LIN-9 HOMOLOG"/>
    <property type="match status" value="1"/>
</dbReference>
<feature type="domain" description="DIRP" evidence="4">
    <location>
        <begin position="29"/>
        <end position="134"/>
    </location>
</feature>
<name>A0A6G1SF40_9ACAR</name>
<proteinExistence type="inferred from homology"/>
<dbReference type="AlphaFoldDB" id="A0A6G1SF40"/>
<gene>
    <name evidence="5" type="primary">LIN9</name>
    <name evidence="5" type="ORF">g.17388</name>
</gene>
<dbReference type="InterPro" id="IPR010561">
    <property type="entry name" value="LIN-9/ALY1"/>
</dbReference>
<dbReference type="PANTHER" id="PTHR21689">
    <property type="entry name" value="LIN-9"/>
    <property type="match status" value="1"/>
</dbReference>
<protein>
    <submittedName>
        <fullName evidence="5">Protein lin-9</fullName>
    </submittedName>
</protein>
<comment type="similarity">
    <text evidence="2">Belongs to the lin-9 family.</text>
</comment>
<dbReference type="SMART" id="SM01135">
    <property type="entry name" value="DIRP"/>
    <property type="match status" value="1"/>
</dbReference>
<dbReference type="InterPro" id="IPR033471">
    <property type="entry name" value="DIRP"/>
</dbReference>
<evidence type="ECO:0000259" key="4">
    <source>
        <dbReference type="SMART" id="SM01135"/>
    </source>
</evidence>
<sequence>MNDAKQLGHRLRNLLRHKKSHQWVCYEFFYANIDRTLLGGENDFRACLKESFPNLKSRNLTRAEWRNIKRVIGKPRRCSQAFLAEERALLSNKRQKIRQLQQQKFVDVSYYRDLPEQIPLSLVIGTRVTGLLHEPHFGLFNGVIDAVDTKSHGYRITFDRENIGTHTVPDHEVLSLDQPEFLPLSSFQTRIKPRRPILKSPMFLEILGHQVAEALGGKPNGQTFMSDHDGETGASGQYPIKLLALMVRVSKMLALKKKRIYELKSMNDEVERLHSLDQKVPVELKKSYASTILDLEKLNNDLDDHLKAVQIYSNELSIDTSCIPDPDLIRQKCSNDAKEMLDKSKANYEISSESSLTMISQMMTLMFHLKLLAENEDNSLQMRALNDAMSELKSKLQPDEMSNFEDNIELHVNYIKNI</sequence>
<evidence type="ECO:0000256" key="3">
    <source>
        <dbReference type="ARBA" id="ARBA00023242"/>
    </source>
</evidence>
<comment type="subcellular location">
    <subcellularLocation>
        <location evidence="1">Nucleus</location>
    </subcellularLocation>
</comment>
<dbReference type="InterPro" id="IPR045831">
    <property type="entry name" value="LIN9_C"/>
</dbReference>
<accession>A0A6G1SF40</accession>
<keyword evidence="3" id="KW-0539">Nucleus</keyword>
<dbReference type="EMBL" id="GGYP01004070">
    <property type="protein sequence ID" value="MDE48841.1"/>
    <property type="molecule type" value="Transcribed_RNA"/>
</dbReference>
<dbReference type="Pfam" id="PF06584">
    <property type="entry name" value="DIRP"/>
    <property type="match status" value="1"/>
</dbReference>
<dbReference type="GO" id="GO:0006357">
    <property type="term" value="P:regulation of transcription by RNA polymerase II"/>
    <property type="evidence" value="ECO:0007669"/>
    <property type="project" value="TreeGrafter"/>
</dbReference>
<dbReference type="GO" id="GO:0006351">
    <property type="term" value="P:DNA-templated transcription"/>
    <property type="evidence" value="ECO:0007669"/>
    <property type="project" value="InterPro"/>
</dbReference>
<evidence type="ECO:0000256" key="2">
    <source>
        <dbReference type="ARBA" id="ARBA00006732"/>
    </source>
</evidence>
<evidence type="ECO:0000256" key="1">
    <source>
        <dbReference type="ARBA" id="ARBA00004123"/>
    </source>
</evidence>
<evidence type="ECO:0000313" key="5">
    <source>
        <dbReference type="EMBL" id="MDE48841.1"/>
    </source>
</evidence>
<dbReference type="GO" id="GO:0051726">
    <property type="term" value="P:regulation of cell cycle"/>
    <property type="evidence" value="ECO:0007669"/>
    <property type="project" value="TreeGrafter"/>
</dbReference>
<dbReference type="GO" id="GO:0017053">
    <property type="term" value="C:transcription repressor complex"/>
    <property type="evidence" value="ECO:0007669"/>
    <property type="project" value="InterPro"/>
</dbReference>
<reference evidence="5" key="1">
    <citation type="submission" date="2018-10" db="EMBL/GenBank/DDBJ databases">
        <title>Transcriptome assembly of Aceria tosichella (Wheat curl mite) Type 2.</title>
        <authorList>
            <person name="Scully E.D."/>
            <person name="Geib S.M."/>
            <person name="Palmer N.A."/>
            <person name="Gupta A.K."/>
            <person name="Sarath G."/>
            <person name="Tatineni S."/>
        </authorList>
    </citation>
    <scope>NUCLEOTIDE SEQUENCE</scope>
    <source>
        <strain evidence="5">LincolnNE</strain>
    </source>
</reference>